<gene>
    <name evidence="2" type="ORF">INT46_011857</name>
</gene>
<dbReference type="InterPro" id="IPR038717">
    <property type="entry name" value="Tc1-like_DDE_dom"/>
</dbReference>
<organism evidence="2 3">
    <name type="scientific">Mucor plumbeus</name>
    <dbReference type="NCBI Taxonomy" id="97098"/>
    <lineage>
        <taxon>Eukaryota</taxon>
        <taxon>Fungi</taxon>
        <taxon>Fungi incertae sedis</taxon>
        <taxon>Mucoromycota</taxon>
        <taxon>Mucoromycotina</taxon>
        <taxon>Mucoromycetes</taxon>
        <taxon>Mucorales</taxon>
        <taxon>Mucorineae</taxon>
        <taxon>Mucoraceae</taxon>
        <taxon>Mucor</taxon>
    </lineage>
</organism>
<dbReference type="AlphaFoldDB" id="A0A8H7UZZ8"/>
<reference evidence="2" key="1">
    <citation type="submission" date="2020-12" db="EMBL/GenBank/DDBJ databases">
        <title>Metabolic potential, ecology and presence of endohyphal bacteria is reflected in genomic diversity of Mucoromycotina.</title>
        <authorList>
            <person name="Muszewska A."/>
            <person name="Okrasinska A."/>
            <person name="Steczkiewicz K."/>
            <person name="Drgas O."/>
            <person name="Orlowska M."/>
            <person name="Perlinska-Lenart U."/>
            <person name="Aleksandrzak-Piekarczyk T."/>
            <person name="Szatraj K."/>
            <person name="Zielenkiewicz U."/>
            <person name="Pilsyk S."/>
            <person name="Malc E."/>
            <person name="Mieczkowski P."/>
            <person name="Kruszewska J.S."/>
            <person name="Biernat P."/>
            <person name="Pawlowska J."/>
        </authorList>
    </citation>
    <scope>NUCLEOTIDE SEQUENCE</scope>
    <source>
        <strain evidence="2">CBS 226.32</strain>
    </source>
</reference>
<dbReference type="GO" id="GO:0003676">
    <property type="term" value="F:nucleic acid binding"/>
    <property type="evidence" value="ECO:0007669"/>
    <property type="project" value="InterPro"/>
</dbReference>
<dbReference type="Pfam" id="PF13358">
    <property type="entry name" value="DDE_3"/>
    <property type="match status" value="1"/>
</dbReference>
<evidence type="ECO:0000259" key="1">
    <source>
        <dbReference type="Pfam" id="PF13358"/>
    </source>
</evidence>
<proteinExistence type="predicted"/>
<evidence type="ECO:0000313" key="3">
    <source>
        <dbReference type="Proteomes" id="UP000650833"/>
    </source>
</evidence>
<dbReference type="OrthoDB" id="7547935at2759"/>
<dbReference type="EMBL" id="JAEPRC010000468">
    <property type="protein sequence ID" value="KAG2196614.1"/>
    <property type="molecule type" value="Genomic_DNA"/>
</dbReference>
<name>A0A8H7UZZ8_9FUNG</name>
<protein>
    <recommendedName>
        <fullName evidence="1">Tc1-like transposase DDE domain-containing protein</fullName>
    </recommendedName>
</protein>
<dbReference type="Gene3D" id="3.30.420.10">
    <property type="entry name" value="Ribonuclease H-like superfamily/Ribonuclease H"/>
    <property type="match status" value="1"/>
</dbReference>
<feature type="domain" description="Tc1-like transposase DDE" evidence="1">
    <location>
        <begin position="124"/>
        <end position="269"/>
    </location>
</feature>
<comment type="caution">
    <text evidence="2">The sequence shown here is derived from an EMBL/GenBank/DDBJ whole genome shotgun (WGS) entry which is preliminary data.</text>
</comment>
<sequence length="321" mass="36792">MSPIFFYFTFFRPPYTIVRPLPVELQNIIKSLLLQNTLFSVIRKHYPSVSLSALTLYKKKLLSSATLPTGGSPSIVNVSTQQYIARMLRNGRQDGSKTVQEYLRSIEIDMYFSGVRKLLKQWAFSDETRVNLWGSDGNSYFWSDGGDILQPYQTEPHVEGDGRSVFFWGCITANGPGYGTTAMDGSVDSTVYVNILQTSLLDTLEYYDMNRNVIRFQQDNATPHTSGITQNWFSANGFIFETIRGWPAQSPDLNLIEHVWYQLLKRRLNTYPTRPTTIEELEARITSEWYKFTKNNFLKYIDSMPARIKAVIRSGGGPTRF</sequence>
<dbReference type="PANTHER" id="PTHR23022">
    <property type="entry name" value="TRANSPOSABLE ELEMENT-RELATED"/>
    <property type="match status" value="1"/>
</dbReference>
<dbReference type="PANTHER" id="PTHR23022:SF135">
    <property type="entry name" value="SI:DKEY-77F5.3"/>
    <property type="match status" value="1"/>
</dbReference>
<accession>A0A8H7UZZ8</accession>
<keyword evidence="3" id="KW-1185">Reference proteome</keyword>
<evidence type="ECO:0000313" key="2">
    <source>
        <dbReference type="EMBL" id="KAG2196614.1"/>
    </source>
</evidence>
<dbReference type="InterPro" id="IPR036397">
    <property type="entry name" value="RNaseH_sf"/>
</dbReference>
<dbReference type="InterPro" id="IPR052338">
    <property type="entry name" value="Transposase_5"/>
</dbReference>
<dbReference type="Proteomes" id="UP000650833">
    <property type="component" value="Unassembled WGS sequence"/>
</dbReference>